<feature type="domain" description="TonB-dependent receptor plug" evidence="15">
    <location>
        <begin position="47"/>
        <end position="154"/>
    </location>
</feature>
<dbReference type="HOGENOM" id="CLU_008287_15_0_6"/>
<keyword evidence="6" id="KW-0408">Iron</keyword>
<dbReference type="GO" id="GO:0009279">
    <property type="term" value="C:cell outer membrane"/>
    <property type="evidence" value="ECO:0007669"/>
    <property type="project" value="UniProtKB-SubCell"/>
</dbReference>
<dbReference type="Pfam" id="PF07715">
    <property type="entry name" value="Plug"/>
    <property type="match status" value="1"/>
</dbReference>
<comment type="similarity">
    <text evidence="11 12">Belongs to the TonB-dependent receptor family.</text>
</comment>
<protein>
    <submittedName>
        <fullName evidence="16">TonB-dependent receptor</fullName>
    </submittedName>
</protein>
<dbReference type="eggNOG" id="COG4773">
    <property type="taxonomic scope" value="Bacteria"/>
</dbReference>
<evidence type="ECO:0000256" key="2">
    <source>
        <dbReference type="ARBA" id="ARBA00022448"/>
    </source>
</evidence>
<evidence type="ECO:0000256" key="5">
    <source>
        <dbReference type="ARBA" id="ARBA00022692"/>
    </source>
</evidence>
<dbReference type="PANTHER" id="PTHR32552">
    <property type="entry name" value="FERRICHROME IRON RECEPTOR-RELATED"/>
    <property type="match status" value="1"/>
</dbReference>
<feature type="signal peptide" evidence="13">
    <location>
        <begin position="1"/>
        <end position="31"/>
    </location>
</feature>
<dbReference type="GO" id="GO:0006826">
    <property type="term" value="P:iron ion transport"/>
    <property type="evidence" value="ECO:0007669"/>
    <property type="project" value="UniProtKB-KW"/>
</dbReference>
<evidence type="ECO:0000259" key="15">
    <source>
        <dbReference type="Pfam" id="PF07715"/>
    </source>
</evidence>
<dbReference type="InterPro" id="IPR012910">
    <property type="entry name" value="Plug_dom"/>
</dbReference>
<dbReference type="PANTHER" id="PTHR32552:SF81">
    <property type="entry name" value="TONB-DEPENDENT OUTER MEMBRANE RECEPTOR"/>
    <property type="match status" value="1"/>
</dbReference>
<evidence type="ECO:0000256" key="1">
    <source>
        <dbReference type="ARBA" id="ARBA00004571"/>
    </source>
</evidence>
<dbReference type="SUPFAM" id="SSF56935">
    <property type="entry name" value="Porins"/>
    <property type="match status" value="1"/>
</dbReference>
<dbReference type="Proteomes" id="UP000004699">
    <property type="component" value="Unassembled WGS sequence"/>
</dbReference>
<keyword evidence="10 11" id="KW-0998">Cell outer membrane</keyword>
<dbReference type="AlphaFoldDB" id="B8KXN9"/>
<feature type="chain" id="PRO_5002876325" evidence="13">
    <location>
        <begin position="32"/>
        <end position="748"/>
    </location>
</feature>
<keyword evidence="7" id="KW-0406">Ion transport</keyword>
<evidence type="ECO:0000256" key="10">
    <source>
        <dbReference type="ARBA" id="ARBA00023237"/>
    </source>
</evidence>
<sequence>MSERLRGSICFTARNGLVAAVAMAVSMQASAQLEEVVVTAQKRSESMQDVPIAMAAFTSESMQDMGITSSQDLQVAVPALVFPSLGSLGQVYLRGVGTRFTLNGLDPSVATYVGERYSPRGSGAIFSLGPDVDRVEVLKGPQGVLFGRNATGGAIRVIKKDVTDVLEGEFQASVGNYDYYKVGGTVNIPISDTLGIRLSGQTEKRDGLRKNIAAGQMTYLGPIPDRHDELDRTQFNAHLAWTPTDRLSANLYVDYWTQDELQGSTYVLGPPELNRGILFGGLVEGLSHDTTSTDAIQPNDGDQIASELNLRYSFDSVDLVSVTTYADFDTRWNSEGDGSSAQIFDPASAFDASKTYSQELRLESTGDGPFSWTLGGFYYDDEHSQEFIFWTNDFAVLNEASQGDQTVDTTSWAAFGHVRWDMTERLAVTAGVRYSYDERDVVMQETSRTQFANRTLAAPILPFSYKGDWSETTPQFTVEYNFDETMVYATYSSGYKSGGVNYPIYSTPEGIEPEMLDMFEIGMKGDYLDNTLRLNASLFYYDYTDLQVQRPASSGAGTTVENAADAEITGLDLDATWAPTADFTLRVGLSALDSEYSDYTAIVQFSRAVLDGTINTDNPTPGAAGQEVDVSGRSLLKAPELSYFATVNYDFHLGSGVIPVSLTYSYKDDTIFDFGDDPVFGPYLTQDGYGLLSGRISYEPAEGNWSVGVWGRNLTDEEYLSEIAANAQGLRGAPAEPRTVGIDARYSF</sequence>
<evidence type="ECO:0000256" key="4">
    <source>
        <dbReference type="ARBA" id="ARBA00022496"/>
    </source>
</evidence>
<reference evidence="17" key="1">
    <citation type="journal article" date="2013" name="BMC Microbiol.">
        <title>Taxonomy and evolution of bacteriochlorophyll a-containing members of the OM60/NOR5 clade of marine gammaproteobacteria: description of Luminiphilus syltensis gen. nov., sp. nov., reclassification of Haliea rubra as Pseudohaliea rubra gen. nov., comb. nov., and emendation of Chromatocurvus halotolerans.</title>
        <authorList>
            <person name="Spring S."/>
            <person name="Riedel T."/>
            <person name="Sproer C."/>
            <person name="Yan S."/>
            <person name="Harder J."/>
            <person name="Fuchs B.M."/>
        </authorList>
    </citation>
    <scope>NUCLEOTIDE SEQUENCE [LARGE SCALE GENOMIC DNA]</scope>
    <source>
        <strain evidence="17">NOR51-B</strain>
    </source>
</reference>
<evidence type="ECO:0000256" key="6">
    <source>
        <dbReference type="ARBA" id="ARBA00023004"/>
    </source>
</evidence>
<name>B8KXN9_9GAMM</name>
<keyword evidence="2 11" id="KW-0813">Transport</keyword>
<organism evidence="16 17">
    <name type="scientific">Luminiphilus syltensis NOR5-1B</name>
    <dbReference type="NCBI Taxonomy" id="565045"/>
    <lineage>
        <taxon>Bacteria</taxon>
        <taxon>Pseudomonadati</taxon>
        <taxon>Pseudomonadota</taxon>
        <taxon>Gammaproteobacteria</taxon>
        <taxon>Cellvibrionales</taxon>
        <taxon>Halieaceae</taxon>
        <taxon>Luminiphilus</taxon>
    </lineage>
</organism>
<evidence type="ECO:0000256" key="8">
    <source>
        <dbReference type="ARBA" id="ARBA00023077"/>
    </source>
</evidence>
<dbReference type="InterPro" id="IPR000531">
    <property type="entry name" value="Beta-barrel_TonB"/>
</dbReference>
<keyword evidence="3 11" id="KW-1134">Transmembrane beta strand</keyword>
<evidence type="ECO:0000256" key="7">
    <source>
        <dbReference type="ARBA" id="ARBA00023065"/>
    </source>
</evidence>
<dbReference type="InterPro" id="IPR036942">
    <property type="entry name" value="Beta-barrel_TonB_sf"/>
</dbReference>
<evidence type="ECO:0000313" key="17">
    <source>
        <dbReference type="Proteomes" id="UP000004699"/>
    </source>
</evidence>
<dbReference type="Gene3D" id="2.40.170.20">
    <property type="entry name" value="TonB-dependent receptor, beta-barrel domain"/>
    <property type="match status" value="1"/>
</dbReference>
<keyword evidence="16" id="KW-0675">Receptor</keyword>
<dbReference type="OrthoDB" id="7051185at2"/>
<proteinExistence type="inferred from homology"/>
<evidence type="ECO:0000256" key="13">
    <source>
        <dbReference type="SAM" id="SignalP"/>
    </source>
</evidence>
<gene>
    <name evidence="16" type="ORF">NOR51B_2644</name>
</gene>
<dbReference type="InterPro" id="IPR039426">
    <property type="entry name" value="TonB-dep_rcpt-like"/>
</dbReference>
<keyword evidence="8 12" id="KW-0798">TonB box</keyword>
<keyword evidence="4" id="KW-0410">Iron transport</keyword>
<evidence type="ECO:0000313" key="16">
    <source>
        <dbReference type="EMBL" id="EED36692.1"/>
    </source>
</evidence>
<dbReference type="STRING" id="565045.NOR51B_2644"/>
<comment type="subcellular location">
    <subcellularLocation>
        <location evidence="1 11">Cell outer membrane</location>
        <topology evidence="1 11">Multi-pass membrane protein</topology>
    </subcellularLocation>
</comment>
<dbReference type="EMBL" id="DS999411">
    <property type="protein sequence ID" value="EED36692.1"/>
    <property type="molecule type" value="Genomic_DNA"/>
</dbReference>
<dbReference type="PROSITE" id="PS52016">
    <property type="entry name" value="TONB_DEPENDENT_REC_3"/>
    <property type="match status" value="1"/>
</dbReference>
<evidence type="ECO:0000259" key="14">
    <source>
        <dbReference type="Pfam" id="PF00593"/>
    </source>
</evidence>
<accession>B8KXN9</accession>
<dbReference type="Pfam" id="PF00593">
    <property type="entry name" value="TonB_dep_Rec_b-barrel"/>
    <property type="match status" value="1"/>
</dbReference>
<evidence type="ECO:0000256" key="12">
    <source>
        <dbReference type="RuleBase" id="RU003357"/>
    </source>
</evidence>
<keyword evidence="9 11" id="KW-0472">Membrane</keyword>
<evidence type="ECO:0000256" key="9">
    <source>
        <dbReference type="ARBA" id="ARBA00023136"/>
    </source>
</evidence>
<evidence type="ECO:0000256" key="3">
    <source>
        <dbReference type="ARBA" id="ARBA00022452"/>
    </source>
</evidence>
<keyword evidence="17" id="KW-1185">Reference proteome</keyword>
<keyword evidence="5 11" id="KW-0812">Transmembrane</keyword>
<evidence type="ECO:0000256" key="11">
    <source>
        <dbReference type="PROSITE-ProRule" id="PRU01360"/>
    </source>
</evidence>
<keyword evidence="13" id="KW-0732">Signal</keyword>
<dbReference type="RefSeq" id="WP_009021435.1">
    <property type="nucleotide sequence ID" value="NZ_DS999411.1"/>
</dbReference>
<feature type="domain" description="TonB-dependent receptor-like beta-barrel" evidence="14">
    <location>
        <begin position="254"/>
        <end position="714"/>
    </location>
</feature>